<name>A0A7G5IE11_9SPHN</name>
<feature type="compositionally biased region" description="Low complexity" evidence="1">
    <location>
        <begin position="1"/>
        <end position="18"/>
    </location>
</feature>
<feature type="region of interest" description="Disordered" evidence="1">
    <location>
        <begin position="1"/>
        <end position="20"/>
    </location>
</feature>
<evidence type="ECO:0000259" key="2">
    <source>
        <dbReference type="Pfam" id="PF25917"/>
    </source>
</evidence>
<evidence type="ECO:0000313" key="4">
    <source>
        <dbReference type="EMBL" id="QMW21603.1"/>
    </source>
</evidence>
<gene>
    <name evidence="4" type="ORF">H3309_09215</name>
</gene>
<dbReference type="Gene3D" id="2.40.50.100">
    <property type="match status" value="1"/>
</dbReference>
<accession>A0A7G5IE11</accession>
<dbReference type="AlphaFoldDB" id="A0A7G5IE11"/>
<dbReference type="Gene3D" id="1.10.287.470">
    <property type="entry name" value="Helix hairpin bin"/>
    <property type="match status" value="1"/>
</dbReference>
<sequence length="363" mass="38090">MSDTPAPETAPATSTDAPRVPTSKRAIPLIILAGVALGGGGWWYSGRDLVSTDDAFVEAHVSEIRAEVAGRITAMRVRDNQVVAMGTPMFDIDPATYQIRVDRAEATLGQTQAQIGTAQLTVDQTRVQSPAAFESAQAQVSSAVATLARARADLARLRAIDPKVTTQQAIDLALSNERSAAAALADARARAASAGTVGTQIAVASNRVGELRATMAVQRADLASAQVDLQRTRVVAPVSGRVARRSAEVGSYAQPGQLLALVVQNDPWIVANLKETQLARVRIGDRVDITVDAYGGLKLRGVVDSIQAGSGSRFSAFPAENATGNFVKVVQRVPVKIRITSGLNPKLPLGPGMSVVSTIRVSN</sequence>
<dbReference type="GO" id="GO:0055085">
    <property type="term" value="P:transmembrane transport"/>
    <property type="evidence" value="ECO:0007669"/>
    <property type="project" value="InterPro"/>
</dbReference>
<evidence type="ECO:0000259" key="3">
    <source>
        <dbReference type="Pfam" id="PF25963"/>
    </source>
</evidence>
<reference evidence="4 5" key="1">
    <citation type="submission" date="2020-07" db="EMBL/GenBank/DDBJ databases">
        <title>Complete genome sequence for Sandaracinobacter sp. M6.</title>
        <authorList>
            <person name="Tang Y."/>
            <person name="Liu Q."/>
            <person name="Guo Z."/>
            <person name="Lei P."/>
            <person name="Huang B."/>
        </authorList>
    </citation>
    <scope>NUCLEOTIDE SEQUENCE [LARGE SCALE GENOMIC DNA]</scope>
    <source>
        <strain evidence="4 5">M6</strain>
    </source>
</reference>
<dbReference type="PANTHER" id="PTHR30386">
    <property type="entry name" value="MEMBRANE FUSION SUBUNIT OF EMRAB-TOLC MULTIDRUG EFFLUX PUMP"/>
    <property type="match status" value="1"/>
</dbReference>
<dbReference type="Proteomes" id="UP000515292">
    <property type="component" value="Chromosome"/>
</dbReference>
<feature type="domain" description="p-hydroxybenzoic acid efflux pump subunit AaeA-like beta-barrel" evidence="3">
    <location>
        <begin position="269"/>
        <end position="351"/>
    </location>
</feature>
<dbReference type="EMBL" id="CP059851">
    <property type="protein sequence ID" value="QMW21603.1"/>
    <property type="molecule type" value="Genomic_DNA"/>
</dbReference>
<dbReference type="Pfam" id="PF25963">
    <property type="entry name" value="Beta-barrel_AAEA"/>
    <property type="match status" value="1"/>
</dbReference>
<feature type="domain" description="Multidrug resistance protein MdtA-like barrel-sandwich hybrid" evidence="2">
    <location>
        <begin position="62"/>
        <end position="263"/>
    </location>
</feature>
<evidence type="ECO:0000256" key="1">
    <source>
        <dbReference type="SAM" id="MobiDB-lite"/>
    </source>
</evidence>
<organism evidence="4 5">
    <name type="scientific">Sandaracinobacteroides saxicola</name>
    <dbReference type="NCBI Taxonomy" id="2759707"/>
    <lineage>
        <taxon>Bacteria</taxon>
        <taxon>Pseudomonadati</taxon>
        <taxon>Pseudomonadota</taxon>
        <taxon>Alphaproteobacteria</taxon>
        <taxon>Sphingomonadales</taxon>
        <taxon>Sphingosinicellaceae</taxon>
        <taxon>Sandaracinobacteroides</taxon>
    </lineage>
</organism>
<protein>
    <submittedName>
        <fullName evidence="4">HlyD family secretion protein</fullName>
    </submittedName>
</protein>
<dbReference type="Pfam" id="PF25917">
    <property type="entry name" value="BSH_RND"/>
    <property type="match status" value="1"/>
</dbReference>
<dbReference type="InterPro" id="IPR058625">
    <property type="entry name" value="MdtA-like_BSH"/>
</dbReference>
<dbReference type="RefSeq" id="WP_182294452.1">
    <property type="nucleotide sequence ID" value="NZ_CP059851.1"/>
</dbReference>
<dbReference type="InterPro" id="IPR058634">
    <property type="entry name" value="AaeA-lik-b-barrel"/>
</dbReference>
<keyword evidence="5" id="KW-1185">Reference proteome</keyword>
<dbReference type="Gene3D" id="2.40.30.170">
    <property type="match status" value="1"/>
</dbReference>
<dbReference type="InterPro" id="IPR050739">
    <property type="entry name" value="MFP"/>
</dbReference>
<dbReference type="SUPFAM" id="SSF111369">
    <property type="entry name" value="HlyD-like secretion proteins"/>
    <property type="match status" value="2"/>
</dbReference>
<dbReference type="KEGG" id="sand:H3309_09215"/>
<dbReference type="PANTHER" id="PTHR30386:SF24">
    <property type="entry name" value="MULTIDRUG RESISTANCE EFFLUX PUMP"/>
    <property type="match status" value="1"/>
</dbReference>
<evidence type="ECO:0000313" key="5">
    <source>
        <dbReference type="Proteomes" id="UP000515292"/>
    </source>
</evidence>
<proteinExistence type="predicted"/>